<evidence type="ECO:0000313" key="7">
    <source>
        <dbReference type="Ensembl" id="ENSEBUP00000012619.1"/>
    </source>
</evidence>
<evidence type="ECO:0000256" key="4">
    <source>
        <dbReference type="ARBA" id="ARBA00022989"/>
    </source>
</evidence>
<dbReference type="GO" id="GO:0060337">
    <property type="term" value="P:type I interferon-mediated signaling pathway"/>
    <property type="evidence" value="ECO:0007669"/>
    <property type="project" value="TreeGrafter"/>
</dbReference>
<dbReference type="GO" id="GO:0046597">
    <property type="term" value="P:host-mediated suppression of symbiont invasion"/>
    <property type="evidence" value="ECO:0007669"/>
    <property type="project" value="TreeGrafter"/>
</dbReference>
<dbReference type="Ensembl" id="ENSEBUT00000013195.1">
    <property type="protein sequence ID" value="ENSEBUP00000012619.1"/>
    <property type="gene ID" value="ENSEBUG00000008015.1"/>
</dbReference>
<dbReference type="InterPro" id="IPR007593">
    <property type="entry name" value="CD225/Dispanin_fam"/>
</dbReference>
<comment type="subcellular location">
    <subcellularLocation>
        <location evidence="1">Membrane</location>
    </subcellularLocation>
</comment>
<protein>
    <submittedName>
        <fullName evidence="7">Uncharacterized protein</fullName>
    </submittedName>
</protein>
<dbReference type="GO" id="GO:0034341">
    <property type="term" value="P:response to type II interferon"/>
    <property type="evidence" value="ECO:0007669"/>
    <property type="project" value="TreeGrafter"/>
</dbReference>
<accession>A0A8C4QAY0</accession>
<dbReference type="GeneTree" id="ENSGT00930000152919"/>
<dbReference type="GO" id="GO:0035456">
    <property type="term" value="P:response to interferon-beta"/>
    <property type="evidence" value="ECO:0007669"/>
    <property type="project" value="TreeGrafter"/>
</dbReference>
<keyword evidence="3 6" id="KW-0812">Transmembrane</keyword>
<dbReference type="PANTHER" id="PTHR13999">
    <property type="entry name" value="INTERFERON INDUCIBLE TRANSMEMBRANE PROTEIN"/>
    <property type="match status" value="1"/>
</dbReference>
<reference evidence="7" key="1">
    <citation type="submission" date="2025-08" db="UniProtKB">
        <authorList>
            <consortium name="Ensembl"/>
        </authorList>
    </citation>
    <scope>IDENTIFICATION</scope>
</reference>
<reference evidence="7" key="2">
    <citation type="submission" date="2025-09" db="UniProtKB">
        <authorList>
            <consortium name="Ensembl"/>
        </authorList>
    </citation>
    <scope>IDENTIFICATION</scope>
</reference>
<dbReference type="AlphaFoldDB" id="A0A8C4QAY0"/>
<dbReference type="GO" id="GO:0045071">
    <property type="term" value="P:negative regulation of viral genome replication"/>
    <property type="evidence" value="ECO:0007669"/>
    <property type="project" value="TreeGrafter"/>
</dbReference>
<dbReference type="GO" id="GO:0035455">
    <property type="term" value="P:response to interferon-alpha"/>
    <property type="evidence" value="ECO:0007669"/>
    <property type="project" value="TreeGrafter"/>
</dbReference>
<organism evidence="7 8">
    <name type="scientific">Eptatretus burgeri</name>
    <name type="common">Inshore hagfish</name>
    <dbReference type="NCBI Taxonomy" id="7764"/>
    <lineage>
        <taxon>Eukaryota</taxon>
        <taxon>Metazoa</taxon>
        <taxon>Chordata</taxon>
        <taxon>Craniata</taxon>
        <taxon>Vertebrata</taxon>
        <taxon>Cyclostomata</taxon>
        <taxon>Myxini</taxon>
        <taxon>Myxiniformes</taxon>
        <taxon>Myxinidae</taxon>
        <taxon>Eptatretinae</taxon>
        <taxon>Eptatretus</taxon>
    </lineage>
</organism>
<dbReference type="GO" id="GO:0005886">
    <property type="term" value="C:plasma membrane"/>
    <property type="evidence" value="ECO:0007669"/>
    <property type="project" value="TreeGrafter"/>
</dbReference>
<keyword evidence="4 6" id="KW-1133">Transmembrane helix</keyword>
<dbReference type="GO" id="GO:0051607">
    <property type="term" value="P:defense response to virus"/>
    <property type="evidence" value="ECO:0007669"/>
    <property type="project" value="TreeGrafter"/>
</dbReference>
<dbReference type="PANTHER" id="PTHR13999:SF4">
    <property type="entry name" value="INTERFERON-INDUCED TRANSMEMBRANE PROTEIN 3"/>
    <property type="match status" value="1"/>
</dbReference>
<feature type="transmembrane region" description="Helical" evidence="6">
    <location>
        <begin position="26"/>
        <end position="49"/>
    </location>
</feature>
<evidence type="ECO:0000313" key="8">
    <source>
        <dbReference type="Proteomes" id="UP000694388"/>
    </source>
</evidence>
<dbReference type="Pfam" id="PF04505">
    <property type="entry name" value="CD225"/>
    <property type="match status" value="1"/>
</dbReference>
<keyword evidence="5 6" id="KW-0472">Membrane</keyword>
<evidence type="ECO:0000256" key="3">
    <source>
        <dbReference type="ARBA" id="ARBA00022692"/>
    </source>
</evidence>
<evidence type="ECO:0000256" key="1">
    <source>
        <dbReference type="ARBA" id="ARBA00004370"/>
    </source>
</evidence>
<sequence>MQCVNTSINMAQNAAPPTFMNPPKDYLAWSLFNFMFLNAFCLGYVATVYSIKVRVMYIIPLTFTSSYFQAYKNRIA</sequence>
<dbReference type="Proteomes" id="UP000694388">
    <property type="component" value="Unplaced"/>
</dbReference>
<evidence type="ECO:0000256" key="6">
    <source>
        <dbReference type="SAM" id="Phobius"/>
    </source>
</evidence>
<name>A0A8C4QAY0_EPTBU</name>
<evidence type="ECO:0000256" key="5">
    <source>
        <dbReference type="ARBA" id="ARBA00023136"/>
    </source>
</evidence>
<evidence type="ECO:0000256" key="2">
    <source>
        <dbReference type="ARBA" id="ARBA00006843"/>
    </source>
</evidence>
<dbReference type="InterPro" id="IPR051517">
    <property type="entry name" value="IFITM_antiviral_protein"/>
</dbReference>
<keyword evidence="8" id="KW-1185">Reference proteome</keyword>
<proteinExistence type="inferred from homology"/>
<comment type="similarity">
    <text evidence="2">Belongs to the CD225/Dispanin family.</text>
</comment>